<comment type="caution">
    <text evidence="7">The sequence shown here is derived from an EMBL/GenBank/DDBJ whole genome shotgun (WGS) entry which is preliminary data.</text>
</comment>
<dbReference type="PROSITE" id="PS50088">
    <property type="entry name" value="ANK_REPEAT"/>
    <property type="match status" value="1"/>
</dbReference>
<feature type="repeat" description="ANK" evidence="4">
    <location>
        <begin position="150"/>
        <end position="182"/>
    </location>
</feature>
<dbReference type="PANTHER" id="PTHR10237:SF14">
    <property type="entry name" value="MYND-TYPE DOMAIN-CONTAINING PROTEIN"/>
    <property type="match status" value="1"/>
</dbReference>
<dbReference type="GO" id="GO:0008270">
    <property type="term" value="F:zinc ion binding"/>
    <property type="evidence" value="ECO:0007669"/>
    <property type="project" value="UniProtKB-KW"/>
</dbReference>
<evidence type="ECO:0000256" key="1">
    <source>
        <dbReference type="ARBA" id="ARBA00022723"/>
    </source>
</evidence>
<protein>
    <recommendedName>
        <fullName evidence="6">MYND-type domain-containing protein</fullName>
    </recommendedName>
</protein>
<dbReference type="Pfam" id="PF12796">
    <property type="entry name" value="Ank_2"/>
    <property type="match status" value="1"/>
</dbReference>
<keyword evidence="1" id="KW-0479">Metal-binding</keyword>
<dbReference type="Gene3D" id="1.25.40.20">
    <property type="entry name" value="Ankyrin repeat-containing domain"/>
    <property type="match status" value="1"/>
</dbReference>
<accession>A0A4V3XEN8</accession>
<dbReference type="AlphaFoldDB" id="A0A4V3XEN8"/>
<evidence type="ECO:0000256" key="4">
    <source>
        <dbReference type="PROSITE-ProRule" id="PRU00023"/>
    </source>
</evidence>
<evidence type="ECO:0000313" key="7">
    <source>
        <dbReference type="EMBL" id="THH14313.1"/>
    </source>
</evidence>
<dbReference type="InterPro" id="IPR024119">
    <property type="entry name" value="TF_DEAF-1"/>
</dbReference>
<evidence type="ECO:0000256" key="5">
    <source>
        <dbReference type="PROSITE-ProRule" id="PRU00134"/>
    </source>
</evidence>
<dbReference type="Pfam" id="PF01753">
    <property type="entry name" value="zf-MYND"/>
    <property type="match status" value="1"/>
</dbReference>
<gene>
    <name evidence="7" type="ORF">EW146_g6000</name>
</gene>
<dbReference type="GO" id="GO:0000981">
    <property type="term" value="F:DNA-binding transcription factor activity, RNA polymerase II-specific"/>
    <property type="evidence" value="ECO:0007669"/>
    <property type="project" value="TreeGrafter"/>
</dbReference>
<dbReference type="OrthoDB" id="194358at2759"/>
<dbReference type="SUPFAM" id="SSF48403">
    <property type="entry name" value="Ankyrin repeat"/>
    <property type="match status" value="1"/>
</dbReference>
<keyword evidence="3" id="KW-0862">Zinc</keyword>
<dbReference type="EMBL" id="SGPL01000286">
    <property type="protein sequence ID" value="THH14313.1"/>
    <property type="molecule type" value="Genomic_DNA"/>
</dbReference>
<dbReference type="Gene3D" id="6.10.140.2220">
    <property type="match status" value="1"/>
</dbReference>
<reference evidence="7 8" key="1">
    <citation type="submission" date="2019-02" db="EMBL/GenBank/DDBJ databases">
        <title>Genome sequencing of the rare red list fungi Bondarzewia mesenterica.</title>
        <authorList>
            <person name="Buettner E."/>
            <person name="Kellner H."/>
        </authorList>
    </citation>
    <scope>NUCLEOTIDE SEQUENCE [LARGE SCALE GENOMIC DNA]</scope>
    <source>
        <strain evidence="7 8">DSM 108281</strain>
    </source>
</reference>
<dbReference type="Proteomes" id="UP000310158">
    <property type="component" value="Unassembled WGS sequence"/>
</dbReference>
<keyword evidence="4" id="KW-0040">ANK repeat</keyword>
<evidence type="ECO:0000313" key="8">
    <source>
        <dbReference type="Proteomes" id="UP000310158"/>
    </source>
</evidence>
<proteinExistence type="predicted"/>
<organism evidence="7 8">
    <name type="scientific">Bondarzewia mesenterica</name>
    <dbReference type="NCBI Taxonomy" id="1095465"/>
    <lineage>
        <taxon>Eukaryota</taxon>
        <taxon>Fungi</taxon>
        <taxon>Dikarya</taxon>
        <taxon>Basidiomycota</taxon>
        <taxon>Agaricomycotina</taxon>
        <taxon>Agaricomycetes</taxon>
        <taxon>Russulales</taxon>
        <taxon>Bondarzewiaceae</taxon>
        <taxon>Bondarzewia</taxon>
    </lineage>
</organism>
<keyword evidence="8" id="KW-1185">Reference proteome</keyword>
<dbReference type="PANTHER" id="PTHR10237">
    <property type="entry name" value="DEFORMED EPIDERMAL AUTOREGULATORY FACTOR 1 HOMOLOG SUPPRESSIN"/>
    <property type="match status" value="1"/>
</dbReference>
<dbReference type="InterPro" id="IPR036770">
    <property type="entry name" value="Ankyrin_rpt-contain_sf"/>
</dbReference>
<sequence length="406" mass="44501">MRQLISRPGKLGTDDGGQELRDLYAHQSAGFSFVRLNMFARLCYTGTLKSVIQVVQSGDHPPLDGTETPFKFGYATLVIAGAQRLQVTPPGSGLHAETLRFLLARGCPPDVEDICQYTALHHATMNHLSRPDLARILLEKNSKVDHLNIYGSSPIMGALMAGHTGAVDVLMEFGADLTIPDADGTTAERIFVSCGPQVTAVVTKWLRHRTGMQAPMDAKKCDYCGKVDDVKLKICAACHSVRYCSTACQRSHWKTHKYTCKPFSSSNTVTVKPFYSEHGNLMPTAEVTRGLLGMQVKKPLAKHQRASEQPTSYPKSIVIKVQVPYDPNPSVAHILPLSRAPLLVYTKKRDFVCHVTHEDNATGYDHIAEVVRSKGVGGAKAYFAAELKSADELVVKVSELLAEQPF</sequence>
<dbReference type="InterPro" id="IPR002893">
    <property type="entry name" value="Znf_MYND"/>
</dbReference>
<evidence type="ECO:0000256" key="3">
    <source>
        <dbReference type="ARBA" id="ARBA00022833"/>
    </source>
</evidence>
<name>A0A4V3XEN8_9AGAM</name>
<dbReference type="PROSITE" id="PS50297">
    <property type="entry name" value="ANK_REP_REGION"/>
    <property type="match status" value="1"/>
</dbReference>
<feature type="domain" description="MYND-type" evidence="6">
    <location>
        <begin position="221"/>
        <end position="260"/>
    </location>
</feature>
<dbReference type="PROSITE" id="PS01360">
    <property type="entry name" value="ZF_MYND_1"/>
    <property type="match status" value="1"/>
</dbReference>
<dbReference type="InterPro" id="IPR002110">
    <property type="entry name" value="Ankyrin_rpt"/>
</dbReference>
<dbReference type="PROSITE" id="PS50865">
    <property type="entry name" value="ZF_MYND_2"/>
    <property type="match status" value="1"/>
</dbReference>
<keyword evidence="2 5" id="KW-0863">Zinc-finger</keyword>
<dbReference type="SUPFAM" id="SSF144232">
    <property type="entry name" value="HIT/MYND zinc finger-like"/>
    <property type="match status" value="1"/>
</dbReference>
<evidence type="ECO:0000259" key="6">
    <source>
        <dbReference type="PROSITE" id="PS50865"/>
    </source>
</evidence>
<dbReference type="GO" id="GO:0005634">
    <property type="term" value="C:nucleus"/>
    <property type="evidence" value="ECO:0007669"/>
    <property type="project" value="TreeGrafter"/>
</dbReference>
<dbReference type="SMART" id="SM00248">
    <property type="entry name" value="ANK"/>
    <property type="match status" value="2"/>
</dbReference>
<evidence type="ECO:0000256" key="2">
    <source>
        <dbReference type="ARBA" id="ARBA00022771"/>
    </source>
</evidence>